<comment type="cofactor">
    <cofactor evidence="1">
        <name>thiamine diphosphate</name>
        <dbReference type="ChEBI" id="CHEBI:58937"/>
    </cofactor>
</comment>
<dbReference type="EMBL" id="BARS01018463">
    <property type="protein sequence ID" value="GAF94766.1"/>
    <property type="molecule type" value="Genomic_DNA"/>
</dbReference>
<dbReference type="PANTHER" id="PTHR47514:SF1">
    <property type="entry name" value="TRANSKETOLASE N-TERMINAL SECTION-RELATED"/>
    <property type="match status" value="1"/>
</dbReference>
<comment type="caution">
    <text evidence="5">The sequence shown here is derived from an EMBL/GenBank/DDBJ whole genome shotgun (WGS) entry which is preliminary data.</text>
</comment>
<evidence type="ECO:0000259" key="4">
    <source>
        <dbReference type="Pfam" id="PF00456"/>
    </source>
</evidence>
<dbReference type="Pfam" id="PF00456">
    <property type="entry name" value="Transketolase_N"/>
    <property type="match status" value="1"/>
</dbReference>
<dbReference type="InterPro" id="IPR029061">
    <property type="entry name" value="THDP-binding"/>
</dbReference>
<name>X0U5Y3_9ZZZZ</name>
<feature type="non-terminal residue" evidence="5">
    <location>
        <position position="1"/>
    </location>
</feature>
<dbReference type="PANTHER" id="PTHR47514">
    <property type="entry name" value="TRANSKETOLASE N-TERMINAL SECTION-RELATED"/>
    <property type="match status" value="1"/>
</dbReference>
<reference evidence="5" key="1">
    <citation type="journal article" date="2014" name="Front. Microbiol.">
        <title>High frequency of phylogenetically diverse reductive dehalogenase-homologous genes in deep subseafloor sedimentary metagenomes.</title>
        <authorList>
            <person name="Kawai M."/>
            <person name="Futagami T."/>
            <person name="Toyoda A."/>
            <person name="Takaki Y."/>
            <person name="Nishi S."/>
            <person name="Hori S."/>
            <person name="Arai W."/>
            <person name="Tsubouchi T."/>
            <person name="Morono Y."/>
            <person name="Uchiyama I."/>
            <person name="Ito T."/>
            <person name="Fujiyama A."/>
            <person name="Inagaki F."/>
            <person name="Takami H."/>
        </authorList>
    </citation>
    <scope>NUCLEOTIDE SEQUENCE</scope>
    <source>
        <strain evidence="5">Expedition CK06-06</strain>
    </source>
</reference>
<keyword evidence="3" id="KW-0786">Thiamine pyrophosphate</keyword>
<evidence type="ECO:0000256" key="1">
    <source>
        <dbReference type="ARBA" id="ARBA00001964"/>
    </source>
</evidence>
<dbReference type="SUPFAM" id="SSF52518">
    <property type="entry name" value="Thiamin diphosphate-binding fold (THDP-binding)"/>
    <property type="match status" value="1"/>
</dbReference>
<accession>X0U5Y3</accession>
<evidence type="ECO:0000313" key="5">
    <source>
        <dbReference type="EMBL" id="GAF94766.1"/>
    </source>
</evidence>
<dbReference type="Gene3D" id="3.40.50.970">
    <property type="match status" value="1"/>
</dbReference>
<gene>
    <name evidence="5" type="ORF">S01H1_30041</name>
</gene>
<sequence>SSFGWHVIEVDGHDFAQLEEVFSQAKMVKGRPTVIIAHTTKGKGVSFMENNAGFHGKAPTPEQVEIALKELE</sequence>
<protein>
    <recommendedName>
        <fullName evidence="4">Transketolase N-terminal domain-containing protein</fullName>
    </recommendedName>
</protein>
<evidence type="ECO:0000256" key="2">
    <source>
        <dbReference type="ARBA" id="ARBA00007131"/>
    </source>
</evidence>
<organism evidence="5">
    <name type="scientific">marine sediment metagenome</name>
    <dbReference type="NCBI Taxonomy" id="412755"/>
    <lineage>
        <taxon>unclassified sequences</taxon>
        <taxon>metagenomes</taxon>
        <taxon>ecological metagenomes</taxon>
    </lineage>
</organism>
<proteinExistence type="inferred from homology"/>
<evidence type="ECO:0000256" key="3">
    <source>
        <dbReference type="ARBA" id="ARBA00023052"/>
    </source>
</evidence>
<dbReference type="InterPro" id="IPR005474">
    <property type="entry name" value="Transketolase_N"/>
</dbReference>
<dbReference type="AlphaFoldDB" id="X0U5Y3"/>
<feature type="domain" description="Transketolase N-terminal" evidence="4">
    <location>
        <begin position="2"/>
        <end position="65"/>
    </location>
</feature>
<comment type="similarity">
    <text evidence="2">Belongs to the transketolase family.</text>
</comment>